<reference evidence="16" key="3">
    <citation type="submission" date="2025-08" db="UniProtKB">
        <authorList>
            <consortium name="RefSeq"/>
        </authorList>
    </citation>
    <scope>IDENTIFICATION</scope>
    <source>
        <strain evidence="16">CBS 342.82</strain>
    </source>
</reference>
<feature type="region of interest" description="Disordered" evidence="11">
    <location>
        <begin position="815"/>
        <end position="871"/>
    </location>
</feature>
<feature type="region of interest" description="Disordered" evidence="11">
    <location>
        <begin position="889"/>
        <end position="967"/>
    </location>
</feature>
<feature type="compositionally biased region" description="Basic and acidic residues" evidence="11">
    <location>
        <begin position="478"/>
        <end position="491"/>
    </location>
</feature>
<feature type="compositionally biased region" description="Polar residues" evidence="11">
    <location>
        <begin position="205"/>
        <end position="214"/>
    </location>
</feature>
<evidence type="ECO:0000256" key="10">
    <source>
        <dbReference type="PROSITE-ProRule" id="PRU00175"/>
    </source>
</evidence>
<feature type="compositionally biased region" description="Basic and acidic residues" evidence="11">
    <location>
        <begin position="176"/>
        <end position="193"/>
    </location>
</feature>
<keyword evidence="13" id="KW-0732">Signal</keyword>
<evidence type="ECO:0000313" key="15">
    <source>
        <dbReference type="Proteomes" id="UP000504637"/>
    </source>
</evidence>
<dbReference type="OrthoDB" id="5357315at2759"/>
<evidence type="ECO:0000256" key="8">
    <source>
        <dbReference type="ARBA" id="ARBA00022989"/>
    </source>
</evidence>
<evidence type="ECO:0000256" key="11">
    <source>
        <dbReference type="SAM" id="MobiDB-lite"/>
    </source>
</evidence>
<dbReference type="Gene3D" id="3.50.30.30">
    <property type="match status" value="1"/>
</dbReference>
<evidence type="ECO:0000256" key="1">
    <source>
        <dbReference type="ARBA" id="ARBA00000900"/>
    </source>
</evidence>
<dbReference type="InterPro" id="IPR013083">
    <property type="entry name" value="Znf_RING/FYVE/PHD"/>
</dbReference>
<comment type="subcellular location">
    <subcellularLocation>
        <location evidence="2">Membrane</location>
        <topology evidence="2">Single-pass membrane protein</topology>
    </subcellularLocation>
</comment>
<feature type="compositionally biased region" description="Polar residues" evidence="11">
    <location>
        <begin position="529"/>
        <end position="541"/>
    </location>
</feature>
<dbReference type="SUPFAM" id="SSF52025">
    <property type="entry name" value="PA domain"/>
    <property type="match status" value="1"/>
</dbReference>
<dbReference type="PANTHER" id="PTHR47168:SF1">
    <property type="entry name" value="OS02G0798600 PROTEIN"/>
    <property type="match status" value="1"/>
</dbReference>
<feature type="region of interest" description="Disordered" evidence="11">
    <location>
        <begin position="96"/>
        <end position="115"/>
    </location>
</feature>
<name>A0A6J3LU68_9PEZI</name>
<dbReference type="FunFam" id="3.30.40.10:FF:000364">
    <property type="entry name" value="Protease-associated PA domain protein"/>
    <property type="match status" value="1"/>
</dbReference>
<feature type="compositionally biased region" description="Low complexity" evidence="11">
    <location>
        <begin position="366"/>
        <end position="375"/>
    </location>
</feature>
<reference evidence="16" key="1">
    <citation type="submission" date="2020-01" db="EMBL/GenBank/DDBJ databases">
        <authorList>
            <consortium name="DOE Joint Genome Institute"/>
            <person name="Haridas S."/>
            <person name="Albert R."/>
            <person name="Binder M."/>
            <person name="Bloem J."/>
            <person name="Labutti K."/>
            <person name="Salamov A."/>
            <person name="Andreopoulos B."/>
            <person name="Baker S.E."/>
            <person name="Barry K."/>
            <person name="Bills G."/>
            <person name="Bluhm B.H."/>
            <person name="Cannon C."/>
            <person name="Castanera R."/>
            <person name="Culley D.E."/>
            <person name="Daum C."/>
            <person name="Ezra D."/>
            <person name="Gonzalez J.B."/>
            <person name="Henrissat B."/>
            <person name="Kuo A."/>
            <person name="Liang C."/>
            <person name="Lipzen A."/>
            <person name="Lutzoni F."/>
            <person name="Magnuson J."/>
            <person name="Mondo S."/>
            <person name="Nolan M."/>
            <person name="Ohm R."/>
            <person name="Pangilinan J."/>
            <person name="Park H.-J."/>
            <person name="Ramirez L."/>
            <person name="Alfaro M."/>
            <person name="Sun H."/>
            <person name="Tritt A."/>
            <person name="Yoshinaga Y."/>
            <person name="Zwiers L.-H."/>
            <person name="Turgeon B.G."/>
            <person name="Goodwin S.B."/>
            <person name="Spatafora J.W."/>
            <person name="Crous P.W."/>
            <person name="Grigoriev I.V."/>
        </authorList>
    </citation>
    <scope>NUCLEOTIDE SEQUENCE</scope>
    <source>
        <strain evidence="16">CBS 342.82</strain>
    </source>
</reference>
<evidence type="ECO:0000256" key="6">
    <source>
        <dbReference type="ARBA" id="ARBA00022771"/>
    </source>
</evidence>
<feature type="transmembrane region" description="Helical" evidence="12">
    <location>
        <begin position="587"/>
        <end position="607"/>
    </location>
</feature>
<comment type="catalytic activity">
    <reaction evidence="1">
        <text>S-ubiquitinyl-[E2 ubiquitin-conjugating enzyme]-L-cysteine + [acceptor protein]-L-lysine = [E2 ubiquitin-conjugating enzyme]-L-cysteine + N(6)-ubiquitinyl-[acceptor protein]-L-lysine.</text>
        <dbReference type="EC" id="2.3.2.27"/>
    </reaction>
</comment>
<keyword evidence="8 12" id="KW-1133">Transmembrane helix</keyword>
<dbReference type="EC" id="2.3.2.27" evidence="3"/>
<protein>
    <recommendedName>
        <fullName evidence="3">RING-type E3 ubiquitin transferase</fullName>
        <ecNumber evidence="3">2.3.2.27</ecNumber>
    </recommendedName>
</protein>
<feature type="compositionally biased region" description="Basic and acidic residues" evidence="11">
    <location>
        <begin position="955"/>
        <end position="967"/>
    </location>
</feature>
<evidence type="ECO:0000256" key="7">
    <source>
        <dbReference type="ARBA" id="ARBA00022833"/>
    </source>
</evidence>
<evidence type="ECO:0000256" key="12">
    <source>
        <dbReference type="SAM" id="Phobius"/>
    </source>
</evidence>
<keyword evidence="15" id="KW-1185">Reference proteome</keyword>
<dbReference type="SUPFAM" id="SSF57850">
    <property type="entry name" value="RING/U-box"/>
    <property type="match status" value="1"/>
</dbReference>
<keyword evidence="7" id="KW-0862">Zinc</keyword>
<dbReference type="Gene3D" id="3.30.40.10">
    <property type="entry name" value="Zinc/RING finger domain, C3HC4 (zinc finger)"/>
    <property type="match status" value="1"/>
</dbReference>
<dbReference type="InterPro" id="IPR046450">
    <property type="entry name" value="PA_dom_sf"/>
</dbReference>
<evidence type="ECO:0000256" key="3">
    <source>
        <dbReference type="ARBA" id="ARBA00012483"/>
    </source>
</evidence>
<dbReference type="GO" id="GO:0008270">
    <property type="term" value="F:zinc ion binding"/>
    <property type="evidence" value="ECO:0007669"/>
    <property type="project" value="UniProtKB-KW"/>
</dbReference>
<reference evidence="16" key="2">
    <citation type="submission" date="2020-04" db="EMBL/GenBank/DDBJ databases">
        <authorList>
            <consortium name="NCBI Genome Project"/>
        </authorList>
    </citation>
    <scope>NUCLEOTIDE SEQUENCE</scope>
    <source>
        <strain evidence="16">CBS 342.82</strain>
    </source>
</reference>
<dbReference type="Pfam" id="PF02225">
    <property type="entry name" value="PA"/>
    <property type="match status" value="1"/>
</dbReference>
<feature type="region of interest" description="Disordered" evidence="11">
    <location>
        <begin position="137"/>
        <end position="214"/>
    </location>
</feature>
<organism evidence="16">
    <name type="scientific">Dissoconium aciculare CBS 342.82</name>
    <dbReference type="NCBI Taxonomy" id="1314786"/>
    <lineage>
        <taxon>Eukaryota</taxon>
        <taxon>Fungi</taxon>
        <taxon>Dikarya</taxon>
        <taxon>Ascomycota</taxon>
        <taxon>Pezizomycotina</taxon>
        <taxon>Dothideomycetes</taxon>
        <taxon>Dothideomycetidae</taxon>
        <taxon>Mycosphaerellales</taxon>
        <taxon>Dissoconiaceae</taxon>
        <taxon>Dissoconium</taxon>
    </lineage>
</organism>
<keyword evidence="9 12" id="KW-0472">Membrane</keyword>
<feature type="region of interest" description="Disordered" evidence="11">
    <location>
        <begin position="308"/>
        <end position="340"/>
    </location>
</feature>
<keyword evidence="5" id="KW-0479">Metal-binding</keyword>
<gene>
    <name evidence="16" type="ORF">K489DRAFT_434636</name>
</gene>
<dbReference type="InterPro" id="IPR001841">
    <property type="entry name" value="Znf_RING"/>
</dbReference>
<feature type="chain" id="PRO_5026918983" description="RING-type E3 ubiquitin transferase" evidence="13">
    <location>
        <begin position="25"/>
        <end position="967"/>
    </location>
</feature>
<feature type="region of interest" description="Disordered" evidence="11">
    <location>
        <begin position="429"/>
        <end position="494"/>
    </location>
</feature>
<evidence type="ECO:0000256" key="9">
    <source>
        <dbReference type="ARBA" id="ARBA00023136"/>
    </source>
</evidence>
<dbReference type="Proteomes" id="UP000504637">
    <property type="component" value="Unplaced"/>
</dbReference>
<feature type="compositionally biased region" description="Polar residues" evidence="11">
    <location>
        <begin position="635"/>
        <end position="647"/>
    </location>
</feature>
<feature type="region of interest" description="Disordered" evidence="11">
    <location>
        <begin position="670"/>
        <end position="744"/>
    </location>
</feature>
<dbReference type="GeneID" id="54366364"/>
<proteinExistence type="predicted"/>
<dbReference type="RefSeq" id="XP_033456372.1">
    <property type="nucleotide sequence ID" value="XM_033608564.1"/>
</dbReference>
<dbReference type="Pfam" id="PF13639">
    <property type="entry name" value="zf-RING_2"/>
    <property type="match status" value="1"/>
</dbReference>
<dbReference type="SMART" id="SM00184">
    <property type="entry name" value="RING"/>
    <property type="match status" value="1"/>
</dbReference>
<keyword evidence="4 12" id="KW-0812">Transmembrane</keyword>
<dbReference type="CDD" id="cd16454">
    <property type="entry name" value="RING-H2_PA-TM-RING"/>
    <property type="match status" value="1"/>
</dbReference>
<dbReference type="InterPro" id="IPR051653">
    <property type="entry name" value="E3_ligase_sorting_rcpt"/>
</dbReference>
<evidence type="ECO:0000256" key="4">
    <source>
        <dbReference type="ARBA" id="ARBA00022692"/>
    </source>
</evidence>
<feature type="region of interest" description="Disordered" evidence="11">
    <location>
        <begin position="632"/>
        <end position="652"/>
    </location>
</feature>
<dbReference type="CDD" id="cd04813">
    <property type="entry name" value="PA_1"/>
    <property type="match status" value="1"/>
</dbReference>
<feature type="region of interest" description="Disordered" evidence="11">
    <location>
        <begin position="28"/>
        <end position="50"/>
    </location>
</feature>
<evidence type="ECO:0000259" key="14">
    <source>
        <dbReference type="PROSITE" id="PS50089"/>
    </source>
</evidence>
<feature type="signal peptide" evidence="13">
    <location>
        <begin position="1"/>
        <end position="24"/>
    </location>
</feature>
<feature type="compositionally biased region" description="Low complexity" evidence="11">
    <location>
        <begin position="670"/>
        <end position="684"/>
    </location>
</feature>
<dbReference type="PANTHER" id="PTHR47168">
    <property type="entry name" value="RING ZINC FINGER DOMAIN SUPERFAMILY PROTEIN-RELATED"/>
    <property type="match status" value="1"/>
</dbReference>
<dbReference type="InterPro" id="IPR003137">
    <property type="entry name" value="PA_domain"/>
</dbReference>
<feature type="compositionally biased region" description="Low complexity" evidence="11">
    <location>
        <begin position="901"/>
        <end position="914"/>
    </location>
</feature>
<dbReference type="AlphaFoldDB" id="A0A6J3LU68"/>
<feature type="compositionally biased region" description="Low complexity" evidence="11">
    <location>
        <begin position="399"/>
        <end position="408"/>
    </location>
</feature>
<keyword evidence="6 10" id="KW-0863">Zinc-finger</keyword>
<feature type="domain" description="RING-type" evidence="14">
    <location>
        <begin position="764"/>
        <end position="807"/>
    </location>
</feature>
<evidence type="ECO:0000256" key="5">
    <source>
        <dbReference type="ARBA" id="ARBA00022723"/>
    </source>
</evidence>
<sequence>MHPLRLLFFFVFGIFSFVILLGIGQSPSEDDSEDDQQRNPGPSFDWRAPSSSLFPPSAVISLTDDNSTFFLARPAAFGPLLPTKSLSGQLWIGSGFGDDQRPGRGGGGFSAGAEGELGCSDVPGWYDGDYLPRISSNSGKRTGADIWKTSSSPRIAGSAGSRKQSTPGSDADSELDDRSTTPAERDGTDDHLHHPLPASGGIKTNGESLRGSSIKTTHADIQSLQESAEIAGKIVLLSRGGCGFLEKVKWVQRRGGVALIVGDDVRGGQLVTMYARGDTSNVTIPALFTSHTTAHLLSSLIPAEKGVQPGRQEQAGSNKPDEFATSDSAERKSDTSSIEDMTALEVPQSWFRSLFGLSPRKSLSYGRRPPSSGSREWIYPNGKEDNQGAGDSAQTSTGSSKASPAPAAKKIDDGFVIGVHDWRDPDMVAQQSEDRQRSSGSAAASTEARTVQNSARIAKDGSSTPASGISESSAGKGDVSDEATREFENQRAGESYGSSLGRLFRHFFSESHPDVYDVDVKDSSDQLHDSSSTKAPSRLTQHNPHMAHVSPAQQDDDAQPQLPPHREGLWITLSPTTMSSSPFFDTLLVLVVSPLVTLTVVYALLLLRARIRRRRWRAPKSVVEQLPVRTYHTIPPSTANTSPTASVILSPHPEANDDLIANAETPLLRSSTSSLRSINSTSSQNHHHHQHARTAPGESTTDQEHAEGGESPTSPLLRSTSASIPTASRPGQERPALASSSNTTSSAAALAEWRRRYGGKQRECVVCLEEYIDGVSRVMSLPCGHEFHVECITPWLTTRRRTCPICKGDVVRSLASSSLSPKSPPPPPSSSATFSAALPPPRRRRPSSPPSATIMPAQSQHSLTSRRDNPGHDRVVETELEDRNAFVLSNHNHRDEDLNPTSSSSATASTRAAAPVRPSTTAEPRRTVLLSRDFEADEDLERGSAAVIGITGQEDAGRSESQRRKSR</sequence>
<feature type="compositionally biased region" description="Polar residues" evidence="11">
    <location>
        <begin position="438"/>
        <end position="473"/>
    </location>
</feature>
<feature type="region of interest" description="Disordered" evidence="11">
    <location>
        <begin position="522"/>
        <end position="541"/>
    </location>
</feature>
<dbReference type="GO" id="GO:0016020">
    <property type="term" value="C:membrane"/>
    <property type="evidence" value="ECO:0007669"/>
    <property type="project" value="UniProtKB-SubCell"/>
</dbReference>
<feature type="region of interest" description="Disordered" evidence="11">
    <location>
        <begin position="361"/>
        <end position="411"/>
    </location>
</feature>
<evidence type="ECO:0000256" key="13">
    <source>
        <dbReference type="SAM" id="SignalP"/>
    </source>
</evidence>
<evidence type="ECO:0000313" key="16">
    <source>
        <dbReference type="RefSeq" id="XP_033456372.1"/>
    </source>
</evidence>
<accession>A0A6J3LU68</accession>
<dbReference type="GO" id="GO:0061630">
    <property type="term" value="F:ubiquitin protein ligase activity"/>
    <property type="evidence" value="ECO:0007669"/>
    <property type="project" value="UniProtKB-EC"/>
</dbReference>
<dbReference type="PROSITE" id="PS50089">
    <property type="entry name" value="ZF_RING_2"/>
    <property type="match status" value="1"/>
</dbReference>
<feature type="compositionally biased region" description="Polar residues" evidence="11">
    <location>
        <begin position="711"/>
        <end position="726"/>
    </location>
</feature>
<evidence type="ECO:0000256" key="2">
    <source>
        <dbReference type="ARBA" id="ARBA00004167"/>
    </source>
</evidence>